<dbReference type="EMBL" id="JAEDAK010000002">
    <property type="protein sequence ID" value="MBH9575816.1"/>
    <property type="molecule type" value="Genomic_DNA"/>
</dbReference>
<feature type="region of interest" description="Disordered" evidence="1">
    <location>
        <begin position="1"/>
        <end position="20"/>
    </location>
</feature>
<evidence type="ECO:0000256" key="1">
    <source>
        <dbReference type="SAM" id="MobiDB-lite"/>
    </source>
</evidence>
<sequence>MRLQYLSISSSEDDNGHGSWEAMASVRPADAAAARAELDQLLAWAEAHAPGPRGALEEHGVWDAHLQEQQEGPEWTTLTLTLVGPVAWGEALLQQVDTEDA</sequence>
<feature type="compositionally biased region" description="Polar residues" evidence="1">
    <location>
        <begin position="1"/>
        <end position="10"/>
    </location>
</feature>
<comment type="caution">
    <text evidence="2">The sequence shown here is derived from an EMBL/GenBank/DDBJ whole genome shotgun (WGS) entry which is preliminary data.</text>
</comment>
<evidence type="ECO:0000313" key="3">
    <source>
        <dbReference type="Proteomes" id="UP000613266"/>
    </source>
</evidence>
<evidence type="ECO:0000313" key="2">
    <source>
        <dbReference type="EMBL" id="MBH9575816.1"/>
    </source>
</evidence>
<reference evidence="2" key="1">
    <citation type="submission" date="2020-12" db="EMBL/GenBank/DDBJ databases">
        <title>The genome sequence of Inhella sp. 1Y17.</title>
        <authorList>
            <person name="Liu Y."/>
        </authorList>
    </citation>
    <scope>NUCLEOTIDE SEQUENCE</scope>
    <source>
        <strain evidence="2">1Y17</strain>
    </source>
</reference>
<proteinExistence type="predicted"/>
<dbReference type="AlphaFoldDB" id="A0A931IZX4"/>
<organism evidence="2 3">
    <name type="scientific">Inhella proteolytica</name>
    <dbReference type="NCBI Taxonomy" id="2795029"/>
    <lineage>
        <taxon>Bacteria</taxon>
        <taxon>Pseudomonadati</taxon>
        <taxon>Pseudomonadota</taxon>
        <taxon>Betaproteobacteria</taxon>
        <taxon>Burkholderiales</taxon>
        <taxon>Sphaerotilaceae</taxon>
        <taxon>Inhella</taxon>
    </lineage>
</organism>
<keyword evidence="3" id="KW-1185">Reference proteome</keyword>
<name>A0A931IZX4_9BURK</name>
<accession>A0A931IZX4</accession>
<dbReference type="RefSeq" id="WP_198109440.1">
    <property type="nucleotide sequence ID" value="NZ_JAEDAK010000002.1"/>
</dbReference>
<gene>
    <name evidence="2" type="ORF">I7X39_02755</name>
</gene>
<dbReference type="Proteomes" id="UP000613266">
    <property type="component" value="Unassembled WGS sequence"/>
</dbReference>
<protein>
    <submittedName>
        <fullName evidence="2">Uncharacterized protein</fullName>
    </submittedName>
</protein>